<feature type="domain" description="Helicase C-terminal" evidence="1">
    <location>
        <begin position="586"/>
        <end position="755"/>
    </location>
</feature>
<dbReference type="GO" id="GO:0003677">
    <property type="term" value="F:DNA binding"/>
    <property type="evidence" value="ECO:0007669"/>
    <property type="project" value="InterPro"/>
</dbReference>
<dbReference type="InterPro" id="IPR014001">
    <property type="entry name" value="Helicase_ATP-bd"/>
</dbReference>
<reference evidence="2 3" key="1">
    <citation type="submission" date="2017-12" db="EMBL/GenBank/DDBJ databases">
        <authorList>
            <person name="Hurst M.R.H."/>
        </authorList>
    </citation>
    <scope>NUCLEOTIDE SEQUENCE [LARGE SCALE GENOMIC DNA]</scope>
    <source>
        <strain evidence="2 3">SY-3-19</strain>
    </source>
</reference>
<dbReference type="Proteomes" id="UP000239504">
    <property type="component" value="Unassembled WGS sequence"/>
</dbReference>
<dbReference type="InterPro" id="IPR038718">
    <property type="entry name" value="SNF2-like_sf"/>
</dbReference>
<dbReference type="EMBL" id="PJCH01000016">
    <property type="protein sequence ID" value="PQA85890.1"/>
    <property type="molecule type" value="Genomic_DNA"/>
</dbReference>
<keyword evidence="3" id="KW-1185">Reference proteome</keyword>
<evidence type="ECO:0000259" key="1">
    <source>
        <dbReference type="PROSITE" id="PS51194"/>
    </source>
</evidence>
<dbReference type="Pfam" id="PF04851">
    <property type="entry name" value="ResIII"/>
    <property type="match status" value="1"/>
</dbReference>
<dbReference type="InterPro" id="IPR001650">
    <property type="entry name" value="Helicase_C-like"/>
</dbReference>
<accession>A0A2S7K058</accession>
<dbReference type="GO" id="GO:0016787">
    <property type="term" value="F:hydrolase activity"/>
    <property type="evidence" value="ECO:0007669"/>
    <property type="project" value="InterPro"/>
</dbReference>
<evidence type="ECO:0000313" key="2">
    <source>
        <dbReference type="EMBL" id="PQA85890.1"/>
    </source>
</evidence>
<dbReference type="InterPro" id="IPR006935">
    <property type="entry name" value="Helicase/UvrB_N"/>
</dbReference>
<sequence length="764" mass="85050">MFDELDPSVETEAAYPLAAFLDDFGDSLLEAVSDQHPPIYEAPCPRRANVLENLARSPYPEQADCVQALLALLQDQGEKAAILNADMGTGKTIMGISAAAALHEEGVRRTLVLSPPHLVYKWRREILMTVPNAEVWVLNGPDTLVKLFKLQETIRSGVRPAVPAFYILGRVRMRMGFHWRHAVAPVRRHLKVAIPQENAKPKTKWVTQTYAGCSGCGTIVREQMPDGERVPVKFDDYNAASRRFCVHCGDPLWTLQHRDKEAADPRASVVAALKKLPTIGEKTADKLVSIFGHEQLAALLADNVYEFINLMDDDGELVFSDRQAARLERAFGRMEFSFGQGSYQPSEFIKRFLPKGTFGLCLVDEGHEYKAEGSAQAEAMTVLALISTKVILLTGTLMGGYADDLFYLLFRLLPQRMIEDGFTYNARNTLGTAATQFMREHGILKEVIREHESASFKTSRAKSRSSTVKRAPGFGPKGVTRFVLPFTVFLKLTDIGGDILPPYREHYVEVPMAAHQEASYRRLADSLTTELRAALARGDNTLLGLVLSVLLRRPDTGFRAEEVIHPRSRMRIDFAAPDFSADELSPKEEKLVQLCKQEKAKGRRSLVYTIYTGKHDLGPRLKRILQDAGLKVAVLRSSVPTEEREDWIADQVERGIDVLIANPELVKTGLDLLEFPTLVFMQTGYSVFTLMQASRRSWRIGQKEPVDVYFLGYANTAQTECLSLMAEKISVAQSTSGSMPETGLDVLNQSTDSVEIALAKKLAA</sequence>
<evidence type="ECO:0000313" key="3">
    <source>
        <dbReference type="Proteomes" id="UP000239504"/>
    </source>
</evidence>
<dbReference type="OrthoDB" id="9814088at2"/>
<proteinExistence type="predicted"/>
<dbReference type="PANTHER" id="PTHR10799">
    <property type="entry name" value="SNF2/RAD54 HELICASE FAMILY"/>
    <property type="match status" value="1"/>
</dbReference>
<dbReference type="SUPFAM" id="SSF52540">
    <property type="entry name" value="P-loop containing nucleoside triphosphate hydrolases"/>
    <property type="match status" value="3"/>
</dbReference>
<dbReference type="AlphaFoldDB" id="A0A2S7K058"/>
<dbReference type="SMART" id="SM00487">
    <property type="entry name" value="DEXDc"/>
    <property type="match status" value="1"/>
</dbReference>
<comment type="caution">
    <text evidence="2">The sequence shown here is derived from an EMBL/GenBank/DDBJ whole genome shotgun (WGS) entry which is preliminary data.</text>
</comment>
<gene>
    <name evidence="2" type="ORF">CW354_20395</name>
</gene>
<dbReference type="InterPro" id="IPR027417">
    <property type="entry name" value="P-loop_NTPase"/>
</dbReference>
<dbReference type="Gene3D" id="3.40.50.300">
    <property type="entry name" value="P-loop containing nucleotide triphosphate hydrolases"/>
    <property type="match status" value="2"/>
</dbReference>
<dbReference type="Gene3D" id="3.40.50.10810">
    <property type="entry name" value="Tandem AAA-ATPase domain"/>
    <property type="match status" value="1"/>
</dbReference>
<organism evidence="2 3">
    <name type="scientific">Hyphococcus luteus</name>
    <dbReference type="NCBI Taxonomy" id="2058213"/>
    <lineage>
        <taxon>Bacteria</taxon>
        <taxon>Pseudomonadati</taxon>
        <taxon>Pseudomonadota</taxon>
        <taxon>Alphaproteobacteria</taxon>
        <taxon>Parvularculales</taxon>
        <taxon>Parvularculaceae</taxon>
        <taxon>Hyphococcus</taxon>
    </lineage>
</organism>
<protein>
    <recommendedName>
        <fullName evidence="1">Helicase C-terminal domain-containing protein</fullName>
    </recommendedName>
</protein>
<dbReference type="GO" id="GO:0005524">
    <property type="term" value="F:ATP binding"/>
    <property type="evidence" value="ECO:0007669"/>
    <property type="project" value="InterPro"/>
</dbReference>
<dbReference type="PROSITE" id="PS51194">
    <property type="entry name" value="HELICASE_CTER"/>
    <property type="match status" value="1"/>
</dbReference>
<dbReference type="RefSeq" id="WP_104831943.1">
    <property type="nucleotide sequence ID" value="NZ_PJCH01000016.1"/>
</dbReference>
<name>A0A2S7K058_9PROT</name>
<dbReference type="Pfam" id="PF00271">
    <property type="entry name" value="Helicase_C"/>
    <property type="match status" value="1"/>
</dbReference>